<protein>
    <submittedName>
        <fullName evidence="3">DUF2059 domain-containing protein</fullName>
    </submittedName>
</protein>
<dbReference type="Pfam" id="PF09832">
    <property type="entry name" value="DUF2059"/>
    <property type="match status" value="1"/>
</dbReference>
<dbReference type="InterPro" id="IPR018637">
    <property type="entry name" value="DUF2059"/>
</dbReference>
<reference evidence="3 4" key="1">
    <citation type="submission" date="2023-10" db="EMBL/GenBank/DDBJ databases">
        <title>Roseovarius strain S88 nov., isolated from a marine algae.</title>
        <authorList>
            <person name="Lee M.W."/>
            <person name="Lee J.K."/>
            <person name="Kim J.M."/>
            <person name="Choi D.G."/>
            <person name="Baek J.H."/>
            <person name="Bayburt H."/>
            <person name="Jung J.J."/>
            <person name="Han D.M."/>
            <person name="Jeon C.O."/>
        </authorList>
    </citation>
    <scope>NUCLEOTIDE SEQUENCE [LARGE SCALE GENOMIC DNA]</scope>
    <source>
        <strain evidence="3 4">S88</strain>
    </source>
</reference>
<evidence type="ECO:0000313" key="4">
    <source>
        <dbReference type="Proteomes" id="UP001364156"/>
    </source>
</evidence>
<sequence length="275" mass="30626">MTRVLSLVSATVFALLVTSPMARAAGEDMAALIDALRIDETVEIMRKEGLRYGSELGAEMLPGVNAKAWQDQVARIYDTDKMAQVVTQGFETALDGKEIAEVVAFFTSETGQEIISLELSAREAFLNEDTEMAAMDAYERARDENSYLFQQVETLISDSDLVDYNVMGALNSNLMFYRGLADGGAFEMSEEDMLADVWSQEGDVRNDSEGWLGAFLILAYQPLGDDELEAYAEFYRSEQGKVLNAAIFEAYDQMYEELSYLLGRAVAQQMQSEEL</sequence>
<proteinExistence type="predicted"/>
<evidence type="ECO:0000259" key="2">
    <source>
        <dbReference type="Pfam" id="PF09832"/>
    </source>
</evidence>
<evidence type="ECO:0000256" key="1">
    <source>
        <dbReference type="SAM" id="SignalP"/>
    </source>
</evidence>
<keyword evidence="4" id="KW-1185">Reference proteome</keyword>
<feature type="domain" description="DUF2059" evidence="2">
    <location>
        <begin position="80"/>
        <end position="129"/>
    </location>
</feature>
<dbReference type="Proteomes" id="UP001364156">
    <property type="component" value="Chromosome"/>
</dbReference>
<dbReference type="RefSeq" id="WP_338547975.1">
    <property type="nucleotide sequence ID" value="NZ_CP146069.1"/>
</dbReference>
<organism evidence="3 4">
    <name type="scientific">Roseovarius phycicola</name>
    <dbReference type="NCBI Taxonomy" id="3080976"/>
    <lineage>
        <taxon>Bacteria</taxon>
        <taxon>Pseudomonadati</taxon>
        <taxon>Pseudomonadota</taxon>
        <taxon>Alphaproteobacteria</taxon>
        <taxon>Rhodobacterales</taxon>
        <taxon>Roseobacteraceae</taxon>
        <taxon>Roseovarius</taxon>
    </lineage>
</organism>
<dbReference type="EMBL" id="CP146069">
    <property type="protein sequence ID" value="WWR45092.1"/>
    <property type="molecule type" value="Genomic_DNA"/>
</dbReference>
<accession>A0ABZ2HFI7</accession>
<keyword evidence="1" id="KW-0732">Signal</keyword>
<evidence type="ECO:0000313" key="3">
    <source>
        <dbReference type="EMBL" id="WWR45092.1"/>
    </source>
</evidence>
<feature type="signal peptide" evidence="1">
    <location>
        <begin position="1"/>
        <end position="24"/>
    </location>
</feature>
<name>A0ABZ2HFI7_9RHOB</name>
<gene>
    <name evidence="3" type="ORF">RZ517_09700</name>
</gene>
<feature type="chain" id="PRO_5046724354" evidence="1">
    <location>
        <begin position="25"/>
        <end position="275"/>
    </location>
</feature>